<comment type="catalytic activity">
    <reaction evidence="16">
        <text>L-threonyl-[protein] + ATP = O-phospho-L-threonyl-[protein] + ADP + H(+)</text>
        <dbReference type="Rhea" id="RHEA:46608"/>
        <dbReference type="Rhea" id="RHEA-COMP:11060"/>
        <dbReference type="Rhea" id="RHEA-COMP:11605"/>
        <dbReference type="ChEBI" id="CHEBI:15378"/>
        <dbReference type="ChEBI" id="CHEBI:30013"/>
        <dbReference type="ChEBI" id="CHEBI:30616"/>
        <dbReference type="ChEBI" id="CHEBI:61977"/>
        <dbReference type="ChEBI" id="CHEBI:456216"/>
    </reaction>
</comment>
<dbReference type="FunFam" id="3.30.200.20:FF:001208">
    <property type="entry name" value="Putative DUF26-domain receptor-like protein kinase family protein"/>
    <property type="match status" value="1"/>
</dbReference>
<dbReference type="Pfam" id="PF01657">
    <property type="entry name" value="Stress-antifung"/>
    <property type="match status" value="2"/>
</dbReference>
<evidence type="ECO:0000256" key="1">
    <source>
        <dbReference type="ARBA" id="ARBA00004167"/>
    </source>
</evidence>
<evidence type="ECO:0000256" key="7">
    <source>
        <dbReference type="ARBA" id="ARBA00022737"/>
    </source>
</evidence>
<dbReference type="Proteomes" id="UP000734854">
    <property type="component" value="Unassembled WGS sequence"/>
</dbReference>
<feature type="signal peptide" evidence="19">
    <location>
        <begin position="1"/>
        <end position="22"/>
    </location>
</feature>
<dbReference type="InterPro" id="IPR052059">
    <property type="entry name" value="CR_Ser/Thr_kinase"/>
</dbReference>
<reference evidence="22 23" key="1">
    <citation type="submission" date="2020-08" db="EMBL/GenBank/DDBJ databases">
        <title>Plant Genome Project.</title>
        <authorList>
            <person name="Zhang R.-G."/>
        </authorList>
    </citation>
    <scope>NUCLEOTIDE SEQUENCE [LARGE SCALE GENOMIC DNA]</scope>
    <source>
        <tissue evidence="22">Rhizome</tissue>
    </source>
</reference>
<sequence length="641" mass="70186">MGGIVSIVHLLLLVLLCGHSKGDPRSQTVEVTCSRQLEHNSTAFVPNFLAVMDSIGSQIRSDGFGMATVGSGPDADYGLSQCYGDLSSLDCVLCYAEARTVLPKCFPNTGGRIYLDGCFMRSENYSFFSEYIGPEDRAICGNKTSKGRTFEQAARQGLLEAVNKAPGNGGYAKISVPKTKGSNHSAYVLANCWRTLNETTCKACLENASASAVLCLPWSEGRVLNTGCFLRYSDTNFLNPDKSGSHQRRSIIAMVVAVGSALIVVVVGILVAVSVVYEFVFSGLNNSVSIEAGLYNNSLNFKYSTLEKATGGFSDSNKLGQGGFGTVYKGTLVDGREIAVKRLFFNNKHRIADFYNEVNIINSVEHKNLARLLGCSCSGPESLLVYEFLPNKSLDGFLFDPEKGKELNWQRRLGIITGTAEGLSYLHQDSKIKIIHRDIKASNILLDIKFRPKIADFGLARTFQDDKSHISTAVAGTLGYMAPEYLAHGQLTEKADVFSFGVLMIELVTGKSNNRSKIDECFSESSESLLTQAWKHFQSGTIDEMIDPNILLGNYQDIDTVKEEILRVFHVGLLCTQESPSLRPLVSIALRMLCTDRELPAPTKPPFTDETTMELDETKDVECHPSPYSIASVSTGSFYPR</sequence>
<evidence type="ECO:0000256" key="16">
    <source>
        <dbReference type="ARBA" id="ARBA00047951"/>
    </source>
</evidence>
<evidence type="ECO:0000256" key="17">
    <source>
        <dbReference type="PROSITE-ProRule" id="PRU10141"/>
    </source>
</evidence>
<accession>A0A8J5KH76</accession>
<comment type="catalytic activity">
    <reaction evidence="15">
        <text>L-seryl-[protein] + ATP = O-phospho-L-seryl-[protein] + ADP + H(+)</text>
        <dbReference type="Rhea" id="RHEA:17989"/>
        <dbReference type="Rhea" id="RHEA-COMP:9863"/>
        <dbReference type="Rhea" id="RHEA-COMP:11604"/>
        <dbReference type="ChEBI" id="CHEBI:15378"/>
        <dbReference type="ChEBI" id="CHEBI:29999"/>
        <dbReference type="ChEBI" id="CHEBI:30616"/>
        <dbReference type="ChEBI" id="CHEBI:83421"/>
        <dbReference type="ChEBI" id="CHEBI:456216"/>
    </reaction>
</comment>
<dbReference type="PROSITE" id="PS00107">
    <property type="entry name" value="PROTEIN_KINASE_ATP"/>
    <property type="match status" value="1"/>
</dbReference>
<keyword evidence="4" id="KW-0808">Transferase</keyword>
<keyword evidence="3" id="KW-0597">Phosphoprotein</keyword>
<dbReference type="SUPFAM" id="SSF56112">
    <property type="entry name" value="Protein kinase-like (PK-like)"/>
    <property type="match status" value="1"/>
</dbReference>
<dbReference type="PROSITE" id="PS51473">
    <property type="entry name" value="GNK2"/>
    <property type="match status" value="2"/>
</dbReference>
<dbReference type="PROSITE" id="PS00108">
    <property type="entry name" value="PROTEIN_KINASE_ST"/>
    <property type="match status" value="1"/>
</dbReference>
<dbReference type="Gene3D" id="1.10.510.10">
    <property type="entry name" value="Transferase(Phosphotransferase) domain 1"/>
    <property type="match status" value="1"/>
</dbReference>
<feature type="domain" description="Gnk2-homologous" evidence="21">
    <location>
        <begin position="132"/>
        <end position="237"/>
    </location>
</feature>
<feature type="chain" id="PRO_5035299131" description="Cysteine-rich receptor-like protein kinase 2" evidence="19">
    <location>
        <begin position="23"/>
        <end position="641"/>
    </location>
</feature>
<evidence type="ECO:0000256" key="10">
    <source>
        <dbReference type="ARBA" id="ARBA00022840"/>
    </source>
</evidence>
<evidence type="ECO:0000256" key="13">
    <source>
        <dbReference type="ARBA" id="ARBA00023170"/>
    </source>
</evidence>
<evidence type="ECO:0000256" key="18">
    <source>
        <dbReference type="SAM" id="Phobius"/>
    </source>
</evidence>
<evidence type="ECO:0000256" key="15">
    <source>
        <dbReference type="ARBA" id="ARBA00047558"/>
    </source>
</evidence>
<feature type="domain" description="Protein kinase" evidence="20">
    <location>
        <begin position="313"/>
        <end position="608"/>
    </location>
</feature>
<evidence type="ECO:0000256" key="2">
    <source>
        <dbReference type="ARBA" id="ARBA00022527"/>
    </source>
</evidence>
<dbReference type="InterPro" id="IPR000719">
    <property type="entry name" value="Prot_kinase_dom"/>
</dbReference>
<proteinExistence type="predicted"/>
<organism evidence="22 23">
    <name type="scientific">Zingiber officinale</name>
    <name type="common">Ginger</name>
    <name type="synonym">Amomum zingiber</name>
    <dbReference type="NCBI Taxonomy" id="94328"/>
    <lineage>
        <taxon>Eukaryota</taxon>
        <taxon>Viridiplantae</taxon>
        <taxon>Streptophyta</taxon>
        <taxon>Embryophyta</taxon>
        <taxon>Tracheophyta</taxon>
        <taxon>Spermatophyta</taxon>
        <taxon>Magnoliopsida</taxon>
        <taxon>Liliopsida</taxon>
        <taxon>Zingiberales</taxon>
        <taxon>Zingiberaceae</taxon>
        <taxon>Zingiber</taxon>
    </lineage>
</organism>
<comment type="subcellular location">
    <subcellularLocation>
        <location evidence="1">Membrane</location>
        <topology evidence="1">Single-pass membrane protein</topology>
    </subcellularLocation>
</comment>
<dbReference type="CDD" id="cd14066">
    <property type="entry name" value="STKc_IRAK"/>
    <property type="match status" value="1"/>
</dbReference>
<keyword evidence="5 18" id="KW-0812">Transmembrane</keyword>
<dbReference type="InterPro" id="IPR017441">
    <property type="entry name" value="Protein_kinase_ATP_BS"/>
</dbReference>
<evidence type="ECO:0000313" key="23">
    <source>
        <dbReference type="Proteomes" id="UP000734854"/>
    </source>
</evidence>
<evidence type="ECO:0000256" key="12">
    <source>
        <dbReference type="ARBA" id="ARBA00023136"/>
    </source>
</evidence>
<dbReference type="AlphaFoldDB" id="A0A8J5KH76"/>
<evidence type="ECO:0000256" key="14">
    <source>
        <dbReference type="ARBA" id="ARBA00023180"/>
    </source>
</evidence>
<keyword evidence="23" id="KW-1185">Reference proteome</keyword>
<keyword evidence="11 18" id="KW-1133">Transmembrane helix</keyword>
<name>A0A8J5KH76_ZINOF</name>
<dbReference type="PROSITE" id="PS50011">
    <property type="entry name" value="PROTEIN_KINASE_DOM"/>
    <property type="match status" value="1"/>
</dbReference>
<dbReference type="InterPro" id="IPR008271">
    <property type="entry name" value="Ser/Thr_kinase_AS"/>
</dbReference>
<evidence type="ECO:0000256" key="3">
    <source>
        <dbReference type="ARBA" id="ARBA00022553"/>
    </source>
</evidence>
<evidence type="ECO:0000259" key="21">
    <source>
        <dbReference type="PROSITE" id="PS51473"/>
    </source>
</evidence>
<dbReference type="InterPro" id="IPR001245">
    <property type="entry name" value="Ser-Thr/Tyr_kinase_cat_dom"/>
</dbReference>
<dbReference type="PANTHER" id="PTHR47973">
    <property type="entry name" value="CYSTEINE-RICH RECEPTOR-LIKE PROTEIN KINASE 3"/>
    <property type="match status" value="1"/>
</dbReference>
<protein>
    <recommendedName>
        <fullName evidence="24">Cysteine-rich receptor-like protein kinase 2</fullName>
    </recommendedName>
</protein>
<keyword evidence="13" id="KW-0675">Receptor</keyword>
<evidence type="ECO:0000256" key="5">
    <source>
        <dbReference type="ARBA" id="ARBA00022692"/>
    </source>
</evidence>
<keyword evidence="2" id="KW-0723">Serine/threonine-protein kinase</keyword>
<evidence type="ECO:0000256" key="8">
    <source>
        <dbReference type="ARBA" id="ARBA00022741"/>
    </source>
</evidence>
<dbReference type="FunFam" id="1.10.510.10:FF:000336">
    <property type="entry name" value="Cysteine-rich receptor-like protein kinase 2"/>
    <property type="match status" value="1"/>
</dbReference>
<dbReference type="Gene3D" id="3.30.430.20">
    <property type="entry name" value="Gnk2 domain, C-X8-C-X2-C motif"/>
    <property type="match status" value="2"/>
</dbReference>
<dbReference type="InterPro" id="IPR038408">
    <property type="entry name" value="GNK2_sf"/>
</dbReference>
<keyword evidence="12 18" id="KW-0472">Membrane</keyword>
<dbReference type="GO" id="GO:0016020">
    <property type="term" value="C:membrane"/>
    <property type="evidence" value="ECO:0007669"/>
    <property type="project" value="UniProtKB-SubCell"/>
</dbReference>
<evidence type="ECO:0000259" key="20">
    <source>
        <dbReference type="PROSITE" id="PS50011"/>
    </source>
</evidence>
<evidence type="ECO:0000256" key="4">
    <source>
        <dbReference type="ARBA" id="ARBA00022679"/>
    </source>
</evidence>
<evidence type="ECO:0000313" key="22">
    <source>
        <dbReference type="EMBL" id="KAG6476342.1"/>
    </source>
</evidence>
<keyword evidence="10 17" id="KW-0067">ATP-binding</keyword>
<evidence type="ECO:0000256" key="11">
    <source>
        <dbReference type="ARBA" id="ARBA00022989"/>
    </source>
</evidence>
<dbReference type="FunFam" id="3.30.430.20:FF:000015">
    <property type="entry name" value="Cysteine-rich receptor-like protein kinase 3"/>
    <property type="match status" value="1"/>
</dbReference>
<dbReference type="GO" id="GO:0005524">
    <property type="term" value="F:ATP binding"/>
    <property type="evidence" value="ECO:0007669"/>
    <property type="project" value="UniProtKB-UniRule"/>
</dbReference>
<keyword evidence="14" id="KW-0325">Glycoprotein</keyword>
<dbReference type="Gene3D" id="3.30.200.20">
    <property type="entry name" value="Phosphorylase Kinase, domain 1"/>
    <property type="match status" value="1"/>
</dbReference>
<keyword evidence="6 19" id="KW-0732">Signal</keyword>
<dbReference type="EMBL" id="JACMSC010000018">
    <property type="protein sequence ID" value="KAG6476342.1"/>
    <property type="molecule type" value="Genomic_DNA"/>
</dbReference>
<evidence type="ECO:0008006" key="24">
    <source>
        <dbReference type="Google" id="ProtNLM"/>
    </source>
</evidence>
<evidence type="ECO:0000256" key="19">
    <source>
        <dbReference type="SAM" id="SignalP"/>
    </source>
</evidence>
<dbReference type="InterPro" id="IPR002902">
    <property type="entry name" value="GNK2"/>
</dbReference>
<dbReference type="CDD" id="cd23509">
    <property type="entry name" value="Gnk2-like"/>
    <property type="match status" value="2"/>
</dbReference>
<evidence type="ECO:0000256" key="6">
    <source>
        <dbReference type="ARBA" id="ARBA00022729"/>
    </source>
</evidence>
<comment type="caution">
    <text evidence="22">The sequence shown here is derived from an EMBL/GenBank/DDBJ whole genome shotgun (WGS) entry which is preliminary data.</text>
</comment>
<keyword evidence="8 17" id="KW-0547">Nucleotide-binding</keyword>
<dbReference type="InterPro" id="IPR011009">
    <property type="entry name" value="Kinase-like_dom_sf"/>
</dbReference>
<feature type="transmembrane region" description="Helical" evidence="18">
    <location>
        <begin position="251"/>
        <end position="277"/>
    </location>
</feature>
<keyword evidence="9" id="KW-0418">Kinase</keyword>
<keyword evidence="7" id="KW-0677">Repeat</keyword>
<dbReference type="Pfam" id="PF07714">
    <property type="entry name" value="PK_Tyr_Ser-Thr"/>
    <property type="match status" value="1"/>
</dbReference>
<evidence type="ECO:0000256" key="9">
    <source>
        <dbReference type="ARBA" id="ARBA00022777"/>
    </source>
</evidence>
<feature type="domain" description="Gnk2-homologous" evidence="21">
    <location>
        <begin position="26"/>
        <end position="127"/>
    </location>
</feature>
<gene>
    <name evidence="22" type="ORF">ZIOFF_065582</name>
</gene>
<dbReference type="SMART" id="SM00220">
    <property type="entry name" value="S_TKc"/>
    <property type="match status" value="1"/>
</dbReference>
<feature type="binding site" evidence="17">
    <location>
        <position position="341"/>
    </location>
    <ligand>
        <name>ATP</name>
        <dbReference type="ChEBI" id="CHEBI:30616"/>
    </ligand>
</feature>
<dbReference type="GO" id="GO:0004674">
    <property type="term" value="F:protein serine/threonine kinase activity"/>
    <property type="evidence" value="ECO:0007669"/>
    <property type="project" value="UniProtKB-KW"/>
</dbReference>
<dbReference type="FunFam" id="3.30.430.20:FF:000005">
    <property type="entry name" value="Cysteine-rich receptor-like protein kinase 2"/>
    <property type="match status" value="1"/>
</dbReference>